<dbReference type="PROSITE" id="PS00606">
    <property type="entry name" value="KS3_1"/>
    <property type="match status" value="2"/>
</dbReference>
<dbReference type="SUPFAM" id="SSF52151">
    <property type="entry name" value="FabD/lysophospholipase-like"/>
    <property type="match status" value="2"/>
</dbReference>
<evidence type="ECO:0000256" key="2">
    <source>
        <dbReference type="ARBA" id="ARBA00022553"/>
    </source>
</evidence>
<dbReference type="InterPro" id="IPR036291">
    <property type="entry name" value="NAD(P)-bd_dom_sf"/>
</dbReference>
<dbReference type="RefSeq" id="WP_378242905.1">
    <property type="nucleotide sequence ID" value="NZ_JBHSKF010000001.1"/>
</dbReference>
<evidence type="ECO:0000259" key="7">
    <source>
        <dbReference type="PROSITE" id="PS50075"/>
    </source>
</evidence>
<evidence type="ECO:0000256" key="4">
    <source>
        <dbReference type="ARBA" id="ARBA00023315"/>
    </source>
</evidence>
<dbReference type="Pfam" id="PF08659">
    <property type="entry name" value="KR"/>
    <property type="match status" value="2"/>
</dbReference>
<feature type="domain" description="Ketosynthase family 3 (KS3)" evidence="8">
    <location>
        <begin position="1677"/>
        <end position="2101"/>
    </location>
</feature>
<evidence type="ECO:0000256" key="6">
    <source>
        <dbReference type="SAM" id="MobiDB-lite"/>
    </source>
</evidence>
<dbReference type="InterPro" id="IPR049552">
    <property type="entry name" value="PKS_DH_N"/>
</dbReference>
<dbReference type="InterPro" id="IPR032821">
    <property type="entry name" value="PKS_assoc"/>
</dbReference>
<dbReference type="PANTHER" id="PTHR43775:SF51">
    <property type="entry name" value="INACTIVE PHENOLPHTHIOCEROL SYNTHESIS POLYKETIDE SYNTHASE TYPE I PKS1-RELATED"/>
    <property type="match status" value="1"/>
</dbReference>
<dbReference type="InterPro" id="IPR001227">
    <property type="entry name" value="Ac_transferase_dom_sf"/>
</dbReference>
<feature type="domain" description="Carrier" evidence="7">
    <location>
        <begin position="3300"/>
        <end position="3378"/>
    </location>
</feature>
<feature type="active site" description="Proton acceptor; for dehydratase activity" evidence="5">
    <location>
        <position position="2605"/>
    </location>
</feature>
<dbReference type="PROSITE" id="PS52019">
    <property type="entry name" value="PKS_MFAS_DH"/>
    <property type="match status" value="2"/>
</dbReference>
<protein>
    <submittedName>
        <fullName evidence="10">SDR family NAD(P)-dependent oxidoreductase</fullName>
    </submittedName>
</protein>
<dbReference type="InterPro" id="IPR020807">
    <property type="entry name" value="PKS_DH"/>
</dbReference>
<dbReference type="PROSITE" id="PS52004">
    <property type="entry name" value="KS3_2"/>
    <property type="match status" value="2"/>
</dbReference>
<feature type="active site" description="Proton acceptor; for dehydratase activity" evidence="5">
    <location>
        <position position="952"/>
    </location>
</feature>
<dbReference type="InterPro" id="IPR020841">
    <property type="entry name" value="PKS_Beta-ketoAc_synthase_dom"/>
</dbReference>
<dbReference type="InterPro" id="IPR014030">
    <property type="entry name" value="Ketoacyl_synth_N"/>
</dbReference>
<dbReference type="SUPFAM" id="SSF47336">
    <property type="entry name" value="ACP-like"/>
    <property type="match status" value="2"/>
</dbReference>
<dbReference type="Pfam" id="PF00550">
    <property type="entry name" value="PP-binding"/>
    <property type="match status" value="2"/>
</dbReference>
<dbReference type="Pfam" id="PF16197">
    <property type="entry name" value="KAsynt_C_assoc"/>
    <property type="match status" value="2"/>
</dbReference>
<evidence type="ECO:0000313" key="10">
    <source>
        <dbReference type="EMBL" id="MFC5285713.1"/>
    </source>
</evidence>
<dbReference type="InterPro" id="IPR020806">
    <property type="entry name" value="PKS_PP-bd"/>
</dbReference>
<dbReference type="InterPro" id="IPR018201">
    <property type="entry name" value="Ketoacyl_synth_AS"/>
</dbReference>
<evidence type="ECO:0000256" key="5">
    <source>
        <dbReference type="PROSITE-ProRule" id="PRU01363"/>
    </source>
</evidence>
<dbReference type="PROSITE" id="PS00012">
    <property type="entry name" value="PHOSPHOPANTETHEINE"/>
    <property type="match status" value="2"/>
</dbReference>
<feature type="active site" description="Proton donor; for dehydratase activity" evidence="5">
    <location>
        <position position="1119"/>
    </location>
</feature>
<dbReference type="InterPro" id="IPR042104">
    <property type="entry name" value="PKS_dehydratase_sf"/>
</dbReference>
<gene>
    <name evidence="10" type="ORF">ACFPM7_01500</name>
</gene>
<dbReference type="Pfam" id="PF21089">
    <property type="entry name" value="PKS_DH_N"/>
    <property type="match status" value="2"/>
</dbReference>
<keyword evidence="3" id="KW-0808">Transferase</keyword>
<dbReference type="Gene3D" id="1.10.1200.10">
    <property type="entry name" value="ACP-like"/>
    <property type="match status" value="2"/>
</dbReference>
<evidence type="ECO:0000259" key="9">
    <source>
        <dbReference type="PROSITE" id="PS52019"/>
    </source>
</evidence>
<dbReference type="InterPro" id="IPR050091">
    <property type="entry name" value="PKS_NRPS_Biosynth_Enz"/>
</dbReference>
<dbReference type="Pfam" id="PF00698">
    <property type="entry name" value="Acyl_transf_1"/>
    <property type="match status" value="2"/>
</dbReference>
<dbReference type="InterPro" id="IPR057326">
    <property type="entry name" value="KR_dom"/>
</dbReference>
<reference evidence="11" key="1">
    <citation type="journal article" date="2019" name="Int. J. Syst. Evol. Microbiol.">
        <title>The Global Catalogue of Microorganisms (GCM) 10K type strain sequencing project: providing services to taxonomists for standard genome sequencing and annotation.</title>
        <authorList>
            <consortium name="The Broad Institute Genomics Platform"/>
            <consortium name="The Broad Institute Genome Sequencing Center for Infectious Disease"/>
            <person name="Wu L."/>
            <person name="Ma J."/>
        </authorList>
    </citation>
    <scope>NUCLEOTIDE SEQUENCE [LARGE SCALE GENOMIC DNA]</scope>
    <source>
        <strain evidence="11">CCUG 59778</strain>
    </source>
</reference>
<name>A0ABW0EEA2_9PSEU</name>
<dbReference type="Proteomes" id="UP001596157">
    <property type="component" value="Unassembled WGS sequence"/>
</dbReference>
<dbReference type="InterPro" id="IPR014031">
    <property type="entry name" value="Ketoacyl_synth_C"/>
</dbReference>
<dbReference type="SMART" id="SM00825">
    <property type="entry name" value="PKS_KS"/>
    <property type="match status" value="2"/>
</dbReference>
<dbReference type="SMART" id="SM00823">
    <property type="entry name" value="PKS_PP"/>
    <property type="match status" value="2"/>
</dbReference>
<dbReference type="InterPro" id="IPR013968">
    <property type="entry name" value="PKS_KR"/>
</dbReference>
<dbReference type="SUPFAM" id="SSF51735">
    <property type="entry name" value="NAD(P)-binding Rossmann-fold domains"/>
    <property type="match status" value="4"/>
</dbReference>
<dbReference type="Gene3D" id="3.10.129.110">
    <property type="entry name" value="Polyketide synthase dehydratase"/>
    <property type="match status" value="3"/>
</dbReference>
<feature type="domain" description="Carrier" evidence="7">
    <location>
        <begin position="1584"/>
        <end position="1659"/>
    </location>
</feature>
<dbReference type="Gene3D" id="3.40.366.10">
    <property type="entry name" value="Malonyl-Coenzyme A Acyl Carrier Protein, domain 2"/>
    <property type="match status" value="2"/>
</dbReference>
<proteinExistence type="predicted"/>
<organism evidence="10 11">
    <name type="scientific">Actinokineospora guangxiensis</name>
    <dbReference type="NCBI Taxonomy" id="1490288"/>
    <lineage>
        <taxon>Bacteria</taxon>
        <taxon>Bacillati</taxon>
        <taxon>Actinomycetota</taxon>
        <taxon>Actinomycetes</taxon>
        <taxon>Pseudonocardiales</taxon>
        <taxon>Pseudonocardiaceae</taxon>
        <taxon>Actinokineospora</taxon>
    </lineage>
</organism>
<keyword evidence="1" id="KW-0596">Phosphopantetheine</keyword>
<dbReference type="InterPro" id="IPR016036">
    <property type="entry name" value="Malonyl_transacylase_ACP-bd"/>
</dbReference>
<dbReference type="InterPro" id="IPR006162">
    <property type="entry name" value="Ppantetheine_attach_site"/>
</dbReference>
<dbReference type="Gene3D" id="3.40.50.720">
    <property type="entry name" value="NAD(P)-binding Rossmann-like Domain"/>
    <property type="match status" value="2"/>
</dbReference>
<dbReference type="Pfam" id="PF22953">
    <property type="entry name" value="SpnB_Rossmann"/>
    <property type="match status" value="2"/>
</dbReference>
<dbReference type="Pfam" id="PF00109">
    <property type="entry name" value="ketoacyl-synt"/>
    <property type="match status" value="2"/>
</dbReference>
<dbReference type="SMART" id="SM00826">
    <property type="entry name" value="PKS_DH"/>
    <property type="match status" value="2"/>
</dbReference>
<accession>A0ABW0EEA2</accession>
<evidence type="ECO:0000256" key="3">
    <source>
        <dbReference type="ARBA" id="ARBA00022679"/>
    </source>
</evidence>
<dbReference type="SUPFAM" id="SSF55048">
    <property type="entry name" value="Probable ACP-binding domain of malonyl-CoA ACP transacylase"/>
    <property type="match status" value="2"/>
</dbReference>
<feature type="active site" description="Proton donor; for dehydratase activity" evidence="5">
    <location>
        <position position="2766"/>
    </location>
</feature>
<dbReference type="InterPro" id="IPR016039">
    <property type="entry name" value="Thiolase-like"/>
</dbReference>
<keyword evidence="4" id="KW-0012">Acyltransferase</keyword>
<dbReference type="SUPFAM" id="SSF53901">
    <property type="entry name" value="Thiolase-like"/>
    <property type="match status" value="2"/>
</dbReference>
<dbReference type="InterPro" id="IPR049900">
    <property type="entry name" value="PKS_mFAS_DH"/>
</dbReference>
<dbReference type="Pfam" id="PF14765">
    <property type="entry name" value="PS-DH"/>
    <property type="match status" value="1"/>
</dbReference>
<keyword evidence="2" id="KW-0597">Phosphoprotein</keyword>
<comment type="caution">
    <text evidence="10">The sequence shown here is derived from an EMBL/GenBank/DDBJ whole genome shotgun (WGS) entry which is preliminary data.</text>
</comment>
<dbReference type="CDD" id="cd08956">
    <property type="entry name" value="KR_3_FAS_SDR_x"/>
    <property type="match status" value="2"/>
</dbReference>
<dbReference type="SMART" id="SM01294">
    <property type="entry name" value="PKS_PP_betabranch"/>
    <property type="match status" value="1"/>
</dbReference>
<dbReference type="InterPro" id="IPR014043">
    <property type="entry name" value="Acyl_transferase_dom"/>
</dbReference>
<evidence type="ECO:0000256" key="1">
    <source>
        <dbReference type="ARBA" id="ARBA00022450"/>
    </source>
</evidence>
<keyword evidence="11" id="KW-1185">Reference proteome</keyword>
<feature type="region of interest" description="C-terminal hotdog fold" evidence="5">
    <location>
        <begin position="1057"/>
        <end position="1208"/>
    </location>
</feature>
<sequence>MASKPEDVVGALRDTVKEVVRLRKRNQELVDGAHEPIAVVGMACRYPGGVRTPEQLWALVESGRDAVSGFPTDRGWDLDALSDPDDPSTGTSSVREGGFLHDAAEFDPGFFGISPREALAMDPQQRLLLEVSWEVFERAGIDPDSLRGSRTGVYAGVMYHDYGPPLHVPNGLVDGHLLTGGTGSVLSGRVSYVLGLEGPAVTVDTACSSSLVTLHLAARALRSGECSLALAGGVTVMSTPGTFVEFTRQRGLAPDGRCKSFAQAADGTGWAEGAGVLLLERLSDARRNGHRVLGVVRGSAVNSDGASNGLTAPNGPSQQRVIRAALADARLTPADVDAVEAHGTGTRLGDPIEAQALLATYGQDRDEPLRLGSIKSNIGHTQAAAGVAGVIKMVMAMRHGVLPGTLHVDRPTAAVDWSMGAVELLTGNTAWPQTGRARRAAVSSFGIGGTNAHVVLEQGEPEPAPEPAGAGDEVVPWVLSARCAGALREQAARLREVAEAAGVLEVGAALARTRAVHDHRAVAVGRTREELLSALDRIASGEPGTSGVAAGRPRVVFVFPGQGSQWAGMAGELLESSPVFAERFGECEAALRPWVDWSVREAVTSADPAALDRVDVVQPALFAMMVSLAAVWRSLGAEPDAVVGHSQGEIAAAVVSGALSLADGARVVALRSRAIAEHLAGPGGMLSVAATVAEVEAWIVRDGVSVAVAAVNGPASVVVSGDGAALDAWASTLDSAGVRVRRIAVDYASHSPAVEGVRPAVLAAASEISPAAARVPFFSTVTGDWLDTSGMDAGYWYRNLRETVRFAEATRALVGQGFTAFVEVSPHPVLTVGVEQSGEAEGSAVTAVGTLRRDDGGRDRLLTAAAELFAAGVPIDWAGQFPATGRVELPTYPFQRQRLWLDSAVDSADLSAAGLRPAGHPLLSAVVELAGSDGAVFTGGVALADHPWLADHTLGDSVVLPATAFLDLALHAGAHTGRDRVEALSVHTPLVLPGDGAVSLRVEAVAGAFGVYSRTGDDGPWTRHATGQLTEAGPGTAAAEPLGGNVVTEVALPDGVDAAGYLLHPALLARVGVEASGDETLLPWSWTGVVVGVSGARSLRVRTTSTGEGAFALEATDADGRVVLAADSVALRPTVLERTAVSLHAVDWVPLRPVDPSPPRWATWDSMSEVDTPVPGVVVLPIEVEDGGDPVAAARDTAGRALAAVRDWLADDRFAASRLVVLTSGAVAPPGSAPPVPALAPVWGLVRAAQAEHPDRFTLVDAAPEDRSVALAAAVASGEPRLAHRAGTTWAPRLVRRPGTGEAAAPDPDGTVLVTGATGGLGALIARHLVVGHGVRHLLLTSRRGPAAPGADALVAELSELGARVSLLACDTADRDAVERLLATVPAEHPLTGVVHTAGVLDDGTVQALTPERLDAVMRPKVDAAWHLHELTADADLAWFVLFSSVAGTVGGAGQANYAAANAFLDALAEHRAAAGLPAQSQAWGLWAERSALTADLDAVDRRRLGRSGIVPMAADEGLALFDAALRDGGATVAPVRLDLAAVRAGEEVPHVLRGLVRAPLRRAGAESPLLERLRGLDGTGQREALRELVLDQAAAVLGHDSAGAISGERAFRELGFDSLTAVELRNRLATATGLRLPTTTVFDHPTPSGLAEHLRGLLLGRADTAVAPAAPLGAVDEPIAIVAMGCRFPGDAATPEAFWELLRAGGHAASAFPTDRGWDLDALFDPDPQRPGRSSVREGGFLPDADGFDAAFFGISPREALAMDPQQRLLLEVSWEVFERAGIDPDSLRGSPTGVFVGTNGQDYGSGLDHVPDGAEGYLLTGGAGSVLSGRLSYVFGLEGPAVTVDTACSASLVGIHLAARALRSGECSLALAGGVTVMATPSTFVEFSRQRGLAPDARCKAFAGAADGTSWSEGVGVLLLERLSDARRNGHRVLATVRGSAVNQDGASNGLTAPNGPSQQRVIRAALASAGLAARDVDAVEAHGTGTRLGDPIEAQALLATYGQDRVEPLWLGSVKSNIGHTQAAAGVAGVIKMVMAMRHGVLPKTLHVDEPTPHVDWEAGAVSLLTGETAWPETGRPRRAGVSSFGVSGTNAHVILEQPDSEPAAPAAEDDGGVVPWVLSARSEAALRAQAERLRAFAEREPDAGARDIAAALGARAVHEHRAVALGASRAELLAGLGGPVTGRASGRPKLALLFSGQGSQHAGMGRDLSAAYPVFRDALAEVCAAFDGLLPHPLRPVMSDVDGEAAGLLDRTEFTQPALFAFEVALTALLRSWGVEPDYLIGHSVGELAAAHVAGVLTLADACALVAARARLMQGLPEGAMAALPAAEAEVAASLAEIGGQVDIAAVNGPASTVVSGDPDAVAEVAAHWRGRGREPRALRVRRAFHSAHVDAVREDLLRVAAAVSYGRARVPVVSNVTGAVIDPERLRDPGYWVEHARGRVRFHDGVRDLLDRGVTAFLEVGPGGALTTMTRAAAEDRDLNADPGTDSGAVVVAAVRRDQPEARTLTEAAAALFVRGTPVDWAAVRGGPGAGGVDLPTYPFQHERFWLGRSGGRGPTGLESVGLRPSGHPLLGAALGLARDGGTVATGAVSVQSHPWLADHVVRGRVLFPAAAFLEMAAHLGAETGCERVAEAVIEAPLVLDQRGTTALQATVGEPGADGGRAFAIHSRDAAGSSAWTRHVSGVLAPDPAGTPAVEEGPWPPSDAETIAVDELYEWFAGTGFRYGPLFQGVRAAWRRGEEVFGEVALPGDADRFGLHPALLDAAMQLMALTDLPGVDRGVLPFTWGGVRVHRSGATRLRVRVSRTGQDTVALAAADETGAPVVTAAELVMRPVPERLSPEGAGELHGVAWMAAPDGRLAGTRVSVGDLGTGEPADHPDLASLSAADAPVPDVVVVACPSAPPGTGLADAALEVTGRVLELVRAWLAEDRLAEARLVVLTRSAVATGREQAELDLAQAPAWGLLRSAQTEHPGRFALVDLDEHPASAVALDAALAAGEDQVAVRSGDVLVPRLVRRPSPPVAGIAPIEGTALVTGATGTLGRAVARHLVAEHGARRLLLLSRGGPAAPGGSELVAELTAAGAAVSLVACDVADRDALAAVLAGIPAEHPLTTVVHTAGVLADAVVGSLTPGRIAEVFAPKVRGALNLHELTRQADLAHFALFSSVAGIVGSAGQGNYAAANAFLDALAQQRARQGLPAVSLAWGLWAEDSGMTADLAAADRRRIAATGVVPLSTEDNLALFDAAAAAGEPLLVPARLHPPAGRALFQRLARPAQRPARPAARAQAWPDRLAGKSDAERRKLLVELVCAEAAAVLGHADARAVAPDRGLLDSGFDSLTAVELRNRLGERTGLRLHATLLFDYPTPTLVAGHLLERLAPEPGAATAPVLAEIDRLRSSLTALGGSGAGGTDPADPAATAEIGERLRELVRLWQDTAGGPAEDAEPGALGSASDEEMFDLISKRFGIS</sequence>
<dbReference type="PROSITE" id="PS50075">
    <property type="entry name" value="CARRIER"/>
    <property type="match status" value="2"/>
</dbReference>
<feature type="region of interest" description="N-terminal hotdog fold" evidence="5">
    <location>
        <begin position="920"/>
        <end position="1036"/>
    </location>
</feature>
<feature type="domain" description="PKS/mFAS DH" evidence="9">
    <location>
        <begin position="920"/>
        <end position="1208"/>
    </location>
</feature>
<dbReference type="InterPro" id="IPR049551">
    <property type="entry name" value="PKS_DH_C"/>
</dbReference>
<dbReference type="InterPro" id="IPR016035">
    <property type="entry name" value="Acyl_Trfase/lysoPLipase"/>
</dbReference>
<dbReference type="SMART" id="SM00822">
    <property type="entry name" value="PKS_KR"/>
    <property type="match status" value="2"/>
</dbReference>
<dbReference type="InterPro" id="IPR036736">
    <property type="entry name" value="ACP-like_sf"/>
</dbReference>
<dbReference type="SMART" id="SM00827">
    <property type="entry name" value="PKS_AT"/>
    <property type="match status" value="2"/>
</dbReference>
<dbReference type="InterPro" id="IPR009081">
    <property type="entry name" value="PP-bd_ACP"/>
</dbReference>
<feature type="domain" description="PKS/mFAS DH" evidence="9">
    <location>
        <begin position="2573"/>
        <end position="2843"/>
    </location>
</feature>
<feature type="region of interest" description="C-terminal hotdog fold" evidence="5">
    <location>
        <begin position="2709"/>
        <end position="2843"/>
    </location>
</feature>
<dbReference type="CDD" id="cd00833">
    <property type="entry name" value="PKS"/>
    <property type="match status" value="2"/>
</dbReference>
<evidence type="ECO:0000313" key="11">
    <source>
        <dbReference type="Proteomes" id="UP001596157"/>
    </source>
</evidence>
<dbReference type="Pfam" id="PF02801">
    <property type="entry name" value="Ketoacyl-synt_C"/>
    <property type="match status" value="2"/>
</dbReference>
<dbReference type="EMBL" id="JBHSKF010000001">
    <property type="protein sequence ID" value="MFC5285713.1"/>
    <property type="molecule type" value="Genomic_DNA"/>
</dbReference>
<dbReference type="PANTHER" id="PTHR43775">
    <property type="entry name" value="FATTY ACID SYNTHASE"/>
    <property type="match status" value="1"/>
</dbReference>
<dbReference type="InterPro" id="IPR055123">
    <property type="entry name" value="SpnB-like_Rossmann"/>
</dbReference>
<feature type="region of interest" description="N-terminal hotdog fold" evidence="5">
    <location>
        <begin position="2573"/>
        <end position="2696"/>
    </location>
</feature>
<dbReference type="Gene3D" id="3.40.50.11460">
    <property type="match status" value="1"/>
</dbReference>
<dbReference type="Gene3D" id="3.30.70.3290">
    <property type="match status" value="2"/>
</dbReference>
<dbReference type="Gene3D" id="3.40.47.10">
    <property type="match status" value="2"/>
</dbReference>
<evidence type="ECO:0000259" key="8">
    <source>
        <dbReference type="PROSITE" id="PS52004"/>
    </source>
</evidence>
<feature type="region of interest" description="Disordered" evidence="6">
    <location>
        <begin position="74"/>
        <end position="96"/>
    </location>
</feature>
<feature type="domain" description="Ketosynthase family 3 (KS3)" evidence="8">
    <location>
        <begin position="34"/>
        <end position="458"/>
    </location>
</feature>